<dbReference type="Proteomes" id="UP000199632">
    <property type="component" value="Unassembled WGS sequence"/>
</dbReference>
<dbReference type="STRING" id="137265.SAMN05421684_2367"/>
<accession>A0A1H3NWL2</accession>
<gene>
    <name evidence="1" type="ORF">SAMN05421684_2367</name>
</gene>
<dbReference type="OrthoDB" id="5185945at2"/>
<dbReference type="AlphaFoldDB" id="A0A1H3NWL2"/>
<proteinExistence type="predicted"/>
<sequence>MSATAGQAADGVRSLADRFGIEPGMVVMEMGYDDDVDQDLRDALTDRSGELVDEDTDEVVDAVLLWYRDGDGDLFEMLVDALGPLAGNGVVWLLTPKAGRDGHVEPSEITELAPTAGLQQTSTVNAGKDWSAARLVVPRGSRKK</sequence>
<dbReference type="EMBL" id="FNQB01000001">
    <property type="protein sequence ID" value="SDY92895.1"/>
    <property type="molecule type" value="Genomic_DNA"/>
</dbReference>
<reference evidence="2" key="1">
    <citation type="submission" date="2016-10" db="EMBL/GenBank/DDBJ databases">
        <authorList>
            <person name="Varghese N."/>
            <person name="Submissions S."/>
        </authorList>
    </citation>
    <scope>NUCLEOTIDE SEQUENCE [LARGE SCALE GENOMIC DNA]</scope>
    <source>
        <strain evidence="2">DSM 44718</strain>
    </source>
</reference>
<protein>
    <recommendedName>
        <fullName evidence="3">DUF3052 domain-containing protein</fullName>
    </recommendedName>
</protein>
<dbReference type="Pfam" id="PF11253">
    <property type="entry name" value="DUF3052"/>
    <property type="match status" value="1"/>
</dbReference>
<organism evidence="1 2">
    <name type="scientific">Asanoa ishikariensis</name>
    <dbReference type="NCBI Taxonomy" id="137265"/>
    <lineage>
        <taxon>Bacteria</taxon>
        <taxon>Bacillati</taxon>
        <taxon>Actinomycetota</taxon>
        <taxon>Actinomycetes</taxon>
        <taxon>Micromonosporales</taxon>
        <taxon>Micromonosporaceae</taxon>
        <taxon>Asanoa</taxon>
    </lineage>
</organism>
<evidence type="ECO:0008006" key="3">
    <source>
        <dbReference type="Google" id="ProtNLM"/>
    </source>
</evidence>
<dbReference type="InterPro" id="IPR021412">
    <property type="entry name" value="DUF3052"/>
</dbReference>
<name>A0A1H3NWL2_9ACTN</name>
<dbReference type="RefSeq" id="WP_089248697.1">
    <property type="nucleotide sequence ID" value="NZ_BOND01000026.1"/>
</dbReference>
<evidence type="ECO:0000313" key="1">
    <source>
        <dbReference type="EMBL" id="SDY92895.1"/>
    </source>
</evidence>
<evidence type="ECO:0000313" key="2">
    <source>
        <dbReference type="Proteomes" id="UP000199632"/>
    </source>
</evidence>
<keyword evidence="2" id="KW-1185">Reference proteome</keyword>